<dbReference type="GO" id="GO:0000209">
    <property type="term" value="P:protein polyubiquitination"/>
    <property type="evidence" value="ECO:0007669"/>
    <property type="project" value="TreeGrafter"/>
</dbReference>
<proteinExistence type="predicted"/>
<organism evidence="3 4">
    <name type="scientific">Oopsacas minuta</name>
    <dbReference type="NCBI Taxonomy" id="111878"/>
    <lineage>
        <taxon>Eukaryota</taxon>
        <taxon>Metazoa</taxon>
        <taxon>Porifera</taxon>
        <taxon>Hexactinellida</taxon>
        <taxon>Hexasterophora</taxon>
        <taxon>Lyssacinosida</taxon>
        <taxon>Leucopsacidae</taxon>
        <taxon>Oopsacas</taxon>
    </lineage>
</organism>
<dbReference type="PANTHER" id="PTHR24104">
    <property type="entry name" value="E3 UBIQUITIN-PROTEIN LIGASE NHLRC1-RELATED"/>
    <property type="match status" value="1"/>
</dbReference>
<comment type="caution">
    <text evidence="3">The sequence shown here is derived from an EMBL/GenBank/DDBJ whole genome shotgun (WGS) entry which is preliminary data.</text>
</comment>
<dbReference type="SUPFAM" id="SSF63825">
    <property type="entry name" value="YWTD domain"/>
    <property type="match status" value="1"/>
</dbReference>
<gene>
    <name evidence="3" type="ORF">LOD99_9911</name>
</gene>
<keyword evidence="1" id="KW-0677">Repeat</keyword>
<dbReference type="PROSITE" id="PS51125">
    <property type="entry name" value="NHL"/>
    <property type="match status" value="1"/>
</dbReference>
<name>A0AAV7KKF4_9METZ</name>
<evidence type="ECO:0000313" key="4">
    <source>
        <dbReference type="Proteomes" id="UP001165289"/>
    </source>
</evidence>
<dbReference type="InterPro" id="IPR001258">
    <property type="entry name" value="NHL_repeat"/>
</dbReference>
<feature type="repeat" description="NHL" evidence="2">
    <location>
        <begin position="154"/>
        <end position="195"/>
    </location>
</feature>
<accession>A0AAV7KKF4</accession>
<evidence type="ECO:0000313" key="3">
    <source>
        <dbReference type="EMBL" id="KAI6661724.1"/>
    </source>
</evidence>
<dbReference type="GO" id="GO:0008270">
    <property type="term" value="F:zinc ion binding"/>
    <property type="evidence" value="ECO:0007669"/>
    <property type="project" value="UniProtKB-KW"/>
</dbReference>
<dbReference type="InterPro" id="IPR011042">
    <property type="entry name" value="6-blade_b-propeller_TolB-like"/>
</dbReference>
<dbReference type="CDD" id="cd05819">
    <property type="entry name" value="NHL"/>
    <property type="match status" value="1"/>
</dbReference>
<dbReference type="GO" id="GO:0061630">
    <property type="term" value="F:ubiquitin protein ligase activity"/>
    <property type="evidence" value="ECO:0007669"/>
    <property type="project" value="TreeGrafter"/>
</dbReference>
<protein>
    <submittedName>
        <fullName evidence="3">NHL repeat containing protein</fullName>
    </submittedName>
</protein>
<dbReference type="InterPro" id="IPR050952">
    <property type="entry name" value="TRIM-NHL_E3_ligases"/>
</dbReference>
<dbReference type="Gene3D" id="2.120.10.30">
    <property type="entry name" value="TolB, C-terminal domain"/>
    <property type="match status" value="1"/>
</dbReference>
<keyword evidence="4" id="KW-1185">Reference proteome</keyword>
<reference evidence="3 4" key="1">
    <citation type="journal article" date="2023" name="BMC Biol.">
        <title>The compact genome of the sponge Oopsacas minuta (Hexactinellida) is lacking key metazoan core genes.</title>
        <authorList>
            <person name="Santini S."/>
            <person name="Schenkelaars Q."/>
            <person name="Jourda C."/>
            <person name="Duchesne M."/>
            <person name="Belahbib H."/>
            <person name="Rocher C."/>
            <person name="Selva M."/>
            <person name="Riesgo A."/>
            <person name="Vervoort M."/>
            <person name="Leys S.P."/>
            <person name="Kodjabachian L."/>
            <person name="Le Bivic A."/>
            <person name="Borchiellini C."/>
            <person name="Claverie J.M."/>
            <person name="Renard E."/>
        </authorList>
    </citation>
    <scope>NUCLEOTIDE SEQUENCE [LARGE SCALE GENOMIC DNA]</scope>
    <source>
        <strain evidence="3">SPO-2</strain>
    </source>
</reference>
<dbReference type="GO" id="GO:0043161">
    <property type="term" value="P:proteasome-mediated ubiquitin-dependent protein catabolic process"/>
    <property type="evidence" value="ECO:0007669"/>
    <property type="project" value="TreeGrafter"/>
</dbReference>
<dbReference type="AlphaFoldDB" id="A0AAV7KKF4"/>
<dbReference type="Proteomes" id="UP001165289">
    <property type="component" value="Unassembled WGS sequence"/>
</dbReference>
<evidence type="ECO:0000256" key="1">
    <source>
        <dbReference type="ARBA" id="ARBA00022737"/>
    </source>
</evidence>
<dbReference type="Pfam" id="PF01436">
    <property type="entry name" value="NHL"/>
    <property type="match status" value="1"/>
</dbReference>
<dbReference type="PANTHER" id="PTHR24104:SF25">
    <property type="entry name" value="PROTEIN LIN-41"/>
    <property type="match status" value="1"/>
</dbReference>
<dbReference type="EMBL" id="JAKMXF010000009">
    <property type="protein sequence ID" value="KAI6661724.1"/>
    <property type="molecule type" value="Genomic_DNA"/>
</dbReference>
<sequence>MATQFPGPIPVPIVDPLEQEINQSIDRMIFLLNQRRIHLLTNLRNKQEETRANQVAYQEMKQQLEETRALVEGRMTHNKLHSISDRFVAEMQTKLAELHLNTPPPHVLRFLCDTQDLERSINRLGEISQQEIHSIPHIPVIPKYANFQQPIVAVGKKGSAPGEFNGSRGVAIEPESGHIYVADVGNSRIQIFSQSGDYLNHFGNQHLKYPWGILIHEDNIYVTDIEHHAIFLYELPELTMIKRVGKEGSGSEEFNIPKQPAISPNTHLYVPDRNNNRLQILTTNLVFQDTLRHQTMTTPIDVKYTTNEMFVLSWKDNPCIHVFTLSGEKSRTLLTRGTGKQVEGASFFCLDGHNNIIISDYWTGNIKVFSPEGDLLHEIGQRGHKAGMCCVTTALTEIKEELRQIKNKQDFILLLPNQSDARVTRDPVDFQDRPKEGQSQVGQLWDLLEKKPDIILPSELTAFTPVKLRPSSAFQISVSQADSCLGSKLTNQMSIDSQSITSLDPLSSLPTSHSSMVKSLYPQQSILNSDHTC</sequence>
<evidence type="ECO:0000256" key="2">
    <source>
        <dbReference type="PROSITE-ProRule" id="PRU00504"/>
    </source>
</evidence>